<dbReference type="AlphaFoldDB" id="A0AAD8Q9I0"/>
<dbReference type="InterPro" id="IPR011333">
    <property type="entry name" value="SKP1/BTB/POZ_sf"/>
</dbReference>
<feature type="domain" description="BTB" evidence="3">
    <location>
        <begin position="127"/>
        <end position="193"/>
    </location>
</feature>
<protein>
    <recommendedName>
        <fullName evidence="3">BTB domain-containing protein</fullName>
    </recommendedName>
</protein>
<accession>A0AAD8Q9I0</accession>
<dbReference type="InterPro" id="IPR008974">
    <property type="entry name" value="TRAF-like"/>
</dbReference>
<dbReference type="InterPro" id="IPR056423">
    <property type="entry name" value="BACK_BPM_SPOP"/>
</dbReference>
<dbReference type="SMART" id="SM00225">
    <property type="entry name" value="BTB"/>
    <property type="match status" value="1"/>
</dbReference>
<evidence type="ECO:0000313" key="5">
    <source>
        <dbReference type="Proteomes" id="UP001231189"/>
    </source>
</evidence>
<dbReference type="Pfam" id="PF22486">
    <property type="entry name" value="MATH_2"/>
    <property type="match status" value="1"/>
</dbReference>
<dbReference type="EMBL" id="JAUUTY010000612">
    <property type="protein sequence ID" value="KAK1598478.1"/>
    <property type="molecule type" value="Genomic_DNA"/>
</dbReference>
<dbReference type="Proteomes" id="UP001231189">
    <property type="component" value="Unassembled WGS sequence"/>
</dbReference>
<sequence length="292" mass="32887">MMYCPHDHDPDGDWISVGLNLRHTPATNFMIRCTFSLLDDVSEPVPRYTTECRTATCSNKGVVMVFPTFINRAELEESAYLKDDCFSVKCDITVTKIRTEDKAQFVMVPPSDMHKQFDCILQTGELADVTLEVSGETFAAHWCLLAARSSVFMEQFLPMKESADPHVQISNMDSKVFRVMLRFIYTDSLPELDDGETMEMAQRLFIAARRYNLEKLKLICENLLCNCIDTSKVASALLFANQNGCVGLKKACFKFLASFENLKAIIGSDGFEKLKTNDPNILEELVANVNAP</sequence>
<dbReference type="PROSITE" id="PS50097">
    <property type="entry name" value="BTB"/>
    <property type="match status" value="1"/>
</dbReference>
<evidence type="ECO:0000256" key="2">
    <source>
        <dbReference type="ARBA" id="ARBA00010846"/>
    </source>
</evidence>
<gene>
    <name evidence="4" type="ORF">QYE76_071912</name>
</gene>
<dbReference type="InterPro" id="IPR045005">
    <property type="entry name" value="BPM1-6"/>
</dbReference>
<comment type="caution">
    <text evidence="4">The sequence shown here is derived from an EMBL/GenBank/DDBJ whole genome shotgun (WGS) entry which is preliminary data.</text>
</comment>
<evidence type="ECO:0000313" key="4">
    <source>
        <dbReference type="EMBL" id="KAK1598478.1"/>
    </source>
</evidence>
<dbReference type="Gene3D" id="2.60.210.10">
    <property type="entry name" value="Apoptosis, Tumor Necrosis Factor Receptor Associated Protein 2, Chain A"/>
    <property type="match status" value="1"/>
</dbReference>
<dbReference type="SUPFAM" id="SSF49599">
    <property type="entry name" value="TRAF domain-like"/>
    <property type="match status" value="1"/>
</dbReference>
<evidence type="ECO:0000256" key="1">
    <source>
        <dbReference type="ARBA" id="ARBA00004906"/>
    </source>
</evidence>
<keyword evidence="5" id="KW-1185">Reference proteome</keyword>
<proteinExistence type="inferred from homology"/>
<dbReference type="GO" id="GO:0016567">
    <property type="term" value="P:protein ubiquitination"/>
    <property type="evidence" value="ECO:0007669"/>
    <property type="project" value="InterPro"/>
</dbReference>
<dbReference type="CDD" id="cd00121">
    <property type="entry name" value="MATH"/>
    <property type="match status" value="1"/>
</dbReference>
<name>A0AAD8Q9I0_LOLMU</name>
<comment type="similarity">
    <text evidence="2">Belongs to the Tdpoz family.</text>
</comment>
<dbReference type="SUPFAM" id="SSF54695">
    <property type="entry name" value="POZ domain"/>
    <property type="match status" value="1"/>
</dbReference>
<dbReference type="PANTHER" id="PTHR26379:SF418">
    <property type="entry name" value="BTB DOMAIN-CONTAINING PROTEIN"/>
    <property type="match status" value="1"/>
</dbReference>
<organism evidence="4 5">
    <name type="scientific">Lolium multiflorum</name>
    <name type="common">Italian ryegrass</name>
    <name type="synonym">Lolium perenne subsp. multiflorum</name>
    <dbReference type="NCBI Taxonomy" id="4521"/>
    <lineage>
        <taxon>Eukaryota</taxon>
        <taxon>Viridiplantae</taxon>
        <taxon>Streptophyta</taxon>
        <taxon>Embryophyta</taxon>
        <taxon>Tracheophyta</taxon>
        <taxon>Spermatophyta</taxon>
        <taxon>Magnoliopsida</taxon>
        <taxon>Liliopsida</taxon>
        <taxon>Poales</taxon>
        <taxon>Poaceae</taxon>
        <taxon>BOP clade</taxon>
        <taxon>Pooideae</taxon>
        <taxon>Poodae</taxon>
        <taxon>Poeae</taxon>
        <taxon>Poeae Chloroplast Group 2 (Poeae type)</taxon>
        <taxon>Loliodinae</taxon>
        <taxon>Loliinae</taxon>
        <taxon>Lolium</taxon>
    </lineage>
</organism>
<dbReference type="PANTHER" id="PTHR26379">
    <property type="entry name" value="BTB/POZ AND MATH DOMAIN-CONTAINING PROTEIN 1"/>
    <property type="match status" value="1"/>
</dbReference>
<reference evidence="4" key="1">
    <citation type="submission" date="2023-07" db="EMBL/GenBank/DDBJ databases">
        <title>A chromosome-level genome assembly of Lolium multiflorum.</title>
        <authorList>
            <person name="Chen Y."/>
            <person name="Copetti D."/>
            <person name="Kolliker R."/>
            <person name="Studer B."/>
        </authorList>
    </citation>
    <scope>NUCLEOTIDE SEQUENCE</scope>
    <source>
        <strain evidence="4">02402/16</strain>
        <tissue evidence="4">Leaf</tissue>
    </source>
</reference>
<dbReference type="Gene3D" id="3.30.710.10">
    <property type="entry name" value="Potassium Channel Kv1.1, Chain A"/>
    <property type="match status" value="1"/>
</dbReference>
<dbReference type="InterPro" id="IPR002083">
    <property type="entry name" value="MATH/TRAF_dom"/>
</dbReference>
<evidence type="ECO:0000259" key="3">
    <source>
        <dbReference type="PROSITE" id="PS50097"/>
    </source>
</evidence>
<dbReference type="Pfam" id="PF24570">
    <property type="entry name" value="BACK_BPM_SPOP"/>
    <property type="match status" value="1"/>
</dbReference>
<comment type="pathway">
    <text evidence="1">Protein modification; protein ubiquitination.</text>
</comment>
<dbReference type="Pfam" id="PF00651">
    <property type="entry name" value="BTB"/>
    <property type="match status" value="1"/>
</dbReference>
<dbReference type="Gene3D" id="1.25.40.420">
    <property type="match status" value="1"/>
</dbReference>
<dbReference type="InterPro" id="IPR000210">
    <property type="entry name" value="BTB/POZ_dom"/>
</dbReference>